<keyword evidence="4" id="KW-0716">Sensory transduction</keyword>
<evidence type="ECO:0000256" key="19">
    <source>
        <dbReference type="SAM" id="Coils"/>
    </source>
</evidence>
<evidence type="ECO:0000256" key="4">
    <source>
        <dbReference type="ARBA" id="ARBA00022606"/>
    </source>
</evidence>
<evidence type="ECO:0000256" key="12">
    <source>
        <dbReference type="ARBA" id="ARBA00023273"/>
    </source>
</evidence>
<keyword evidence="19" id="KW-0175">Coiled coil</keyword>
<keyword evidence="2" id="KW-1003">Cell membrane</keyword>
<feature type="compositionally biased region" description="Basic and acidic residues" evidence="20">
    <location>
        <begin position="651"/>
        <end position="661"/>
    </location>
</feature>
<evidence type="ECO:0000256" key="2">
    <source>
        <dbReference type="ARBA" id="ARBA00022475"/>
    </source>
</evidence>
<dbReference type="EMBL" id="CP092621">
    <property type="protein sequence ID" value="UMM20615.1"/>
    <property type="molecule type" value="Genomic_DNA"/>
</dbReference>
<comment type="subcellular location">
    <subcellularLocation>
        <location evidence="1">Cell projection</location>
        <location evidence="1">Cilium membrane</location>
        <topology evidence="1">Multi-pass membrane protein</topology>
    </subcellularLocation>
</comment>
<feature type="transmembrane region" description="Helical" evidence="21">
    <location>
        <begin position="302"/>
        <end position="322"/>
    </location>
</feature>
<evidence type="ECO:0000256" key="7">
    <source>
        <dbReference type="ARBA" id="ARBA00022989"/>
    </source>
</evidence>
<evidence type="ECO:0000256" key="10">
    <source>
        <dbReference type="ARBA" id="ARBA00023170"/>
    </source>
</evidence>
<evidence type="ECO:0000256" key="21">
    <source>
        <dbReference type="SAM" id="Phobius"/>
    </source>
</evidence>
<evidence type="ECO:0000256" key="15">
    <source>
        <dbReference type="ARBA" id="ARBA00064300"/>
    </source>
</evidence>
<comment type="subunit">
    <text evidence="15">Interacts with odr-4.</text>
</comment>
<evidence type="ECO:0000256" key="14">
    <source>
        <dbReference type="ARBA" id="ARBA00061678"/>
    </source>
</evidence>
<keyword evidence="10" id="KW-0675">Receptor</keyword>
<evidence type="ECO:0000256" key="20">
    <source>
        <dbReference type="SAM" id="MobiDB-lite"/>
    </source>
</evidence>
<reference evidence="22 23" key="1">
    <citation type="submission" date="2022-04" db="EMBL/GenBank/DDBJ databases">
        <title>Chromosome-level reference genomes for two strains of Caenorhabditis briggsae: an improved platform for comparative genomics.</title>
        <authorList>
            <person name="Stevens L."/>
            <person name="Andersen E."/>
        </authorList>
    </citation>
    <scope>NUCLEOTIDE SEQUENCE [LARGE SCALE GENOMIC DNA]</scope>
    <source>
        <strain evidence="22">VX34</strain>
        <tissue evidence="22">Whole-organism</tissue>
    </source>
</reference>
<evidence type="ECO:0000256" key="11">
    <source>
        <dbReference type="ARBA" id="ARBA00023180"/>
    </source>
</evidence>
<name>A0AAE9EG61_CAEBR</name>
<keyword evidence="7 21" id="KW-1133">Transmembrane helix</keyword>
<dbReference type="SUPFAM" id="SSF81321">
    <property type="entry name" value="Family A G protein-coupled receptor-like"/>
    <property type="match status" value="1"/>
</dbReference>
<evidence type="ECO:0000256" key="1">
    <source>
        <dbReference type="ARBA" id="ARBA00004272"/>
    </source>
</evidence>
<proteinExistence type="inferred from homology"/>
<evidence type="ECO:0000256" key="9">
    <source>
        <dbReference type="ARBA" id="ARBA00023136"/>
    </source>
</evidence>
<evidence type="ECO:0000256" key="13">
    <source>
        <dbReference type="ARBA" id="ARBA00054965"/>
    </source>
</evidence>
<dbReference type="InterPro" id="IPR019428">
    <property type="entry name" value="7TM_GPCR_serpentine_rcpt_Str"/>
</dbReference>
<feature type="transmembrane region" description="Helical" evidence="21">
    <location>
        <begin position="413"/>
        <end position="437"/>
    </location>
</feature>
<dbReference type="PANTHER" id="PTHR22943:SF81">
    <property type="entry name" value="SEVEN TM RECEPTOR"/>
    <property type="match status" value="1"/>
</dbReference>
<sequence>MLSYCSQSSIFKYLEFEKRCHVAKRCDHIQNRHRSIPLFVENLKISRFNGYFHLKIENYDTWIFPEPGNLKMTCISHEDTAISKAGTRRVNCHVAELSARVLKYYLGRKGTIIGNFYVKGNIKIPFSIFPLKVFNLQVCSDDRIATWFHAIRGNRLRHVAIVGRAAFDLLETSEILNSEKVTIVPSSENIQNLALAKMTRNKYLRFEFNDFLRNYYRLSEEILKISRQNRPIGSIIDYYVHDPFNRRVYPNFARIVMDLKAKLKKIGEISAISIPMTNGAELNVFIAAEDTLGKTWILRIPSGLYCGSFALVISLLAAQFFYRYVAMCRPGILRNLDGYKLILIFIPCLICFILWFAFVYWGMANTVEKQEFMKEELKFYYDEDSTNIPFIAPMYWSIGRNGEKIWKFWECMSSVGCVVIICVCFSTILYCAFNIYWSMKSAQSHMSAKTIELNYQLFITLTFQTLLPFVMMYSPVGLLIVLPIFEVYVGGIANFVGASLAVYPSLEPLIAIFCIKEFRKTVLYLKNSKKMKFLTSILGSDKDRAAKKRRSLEVNLHRLEEKAFLLEMELEETRRQKEKVIKELRNGVPVRHVSTVSVSSTDYSFNTDSSNITDRHVGLPFDTSTPKEIPKLQKPSIDSKSSPPFDEEEEERLKWFTDRQNMENAASTSAGSSSEKSYIEKY</sequence>
<keyword evidence="12" id="KW-0966">Cell projection</keyword>
<dbReference type="FunFam" id="1.20.1070.10:FF:000128">
    <property type="entry name" value="Seven TM Receptor"/>
    <property type="match status" value="1"/>
</dbReference>
<dbReference type="Gene3D" id="1.20.1070.10">
    <property type="entry name" value="Rhodopsin 7-helix transmembrane proteins"/>
    <property type="match status" value="1"/>
</dbReference>
<keyword evidence="3" id="KW-0145">Chemotaxis</keyword>
<keyword evidence="11" id="KW-0325">Glycoprotein</keyword>
<dbReference type="AlphaFoldDB" id="A0AAE9EG61"/>
<evidence type="ECO:0000256" key="16">
    <source>
        <dbReference type="ARBA" id="ARBA00067967"/>
    </source>
</evidence>
<comment type="function">
    <text evidence="13">An odorant receptor which affects chemotaxis to the volatile odorant diacetyl. Specifies AWA neuronal cell fate via the odr-7 pathway.</text>
</comment>
<evidence type="ECO:0000256" key="17">
    <source>
        <dbReference type="ARBA" id="ARBA00078653"/>
    </source>
</evidence>
<keyword evidence="23" id="KW-1185">Reference proteome</keyword>
<gene>
    <name evidence="22" type="ORF">L5515_015823</name>
</gene>
<accession>A0AAE9EG61</accession>
<comment type="similarity">
    <text evidence="14">Belongs to the nematode receptor-like protein str family.</text>
</comment>
<feature type="transmembrane region" description="Helical" evidence="21">
    <location>
        <begin position="342"/>
        <end position="363"/>
    </location>
</feature>
<evidence type="ECO:0000313" key="22">
    <source>
        <dbReference type="EMBL" id="UMM20615.1"/>
    </source>
</evidence>
<dbReference type="GO" id="GO:0007608">
    <property type="term" value="P:sensory perception of smell"/>
    <property type="evidence" value="ECO:0007669"/>
    <property type="project" value="UniProtKB-KW"/>
</dbReference>
<keyword evidence="8" id="KW-0969">Cilium</keyword>
<dbReference type="GO" id="GO:0006935">
    <property type="term" value="P:chemotaxis"/>
    <property type="evidence" value="ECO:0007669"/>
    <property type="project" value="UniProtKB-KW"/>
</dbReference>
<feature type="region of interest" description="Disordered" evidence="20">
    <location>
        <begin position="614"/>
        <end position="682"/>
    </location>
</feature>
<keyword evidence="9 21" id="KW-0472">Membrane</keyword>
<evidence type="ECO:0000256" key="8">
    <source>
        <dbReference type="ARBA" id="ARBA00023069"/>
    </source>
</evidence>
<evidence type="ECO:0000256" key="18">
    <source>
        <dbReference type="ARBA" id="ARBA00082489"/>
    </source>
</evidence>
<keyword evidence="6" id="KW-0552">Olfaction</keyword>
<dbReference type="PANTHER" id="PTHR22943">
    <property type="entry name" value="7-TRANSMEMBRANE DOMAIN RECEPTOR C.ELEGANS"/>
    <property type="match status" value="1"/>
</dbReference>
<evidence type="ECO:0000256" key="3">
    <source>
        <dbReference type="ARBA" id="ARBA00022500"/>
    </source>
</evidence>
<feature type="coiled-coil region" evidence="19">
    <location>
        <begin position="542"/>
        <end position="587"/>
    </location>
</feature>
<evidence type="ECO:0000256" key="5">
    <source>
        <dbReference type="ARBA" id="ARBA00022692"/>
    </source>
</evidence>
<evidence type="ECO:0000313" key="23">
    <source>
        <dbReference type="Proteomes" id="UP000829354"/>
    </source>
</evidence>
<organism evidence="22 23">
    <name type="scientific">Caenorhabditis briggsae</name>
    <dbReference type="NCBI Taxonomy" id="6238"/>
    <lineage>
        <taxon>Eukaryota</taxon>
        <taxon>Metazoa</taxon>
        <taxon>Ecdysozoa</taxon>
        <taxon>Nematoda</taxon>
        <taxon>Chromadorea</taxon>
        <taxon>Rhabditida</taxon>
        <taxon>Rhabditina</taxon>
        <taxon>Rhabditomorpha</taxon>
        <taxon>Rhabditoidea</taxon>
        <taxon>Rhabditidae</taxon>
        <taxon>Peloderinae</taxon>
        <taxon>Caenorhabditis</taxon>
    </lineage>
</organism>
<dbReference type="Pfam" id="PF10326">
    <property type="entry name" value="7TM_GPCR_Str"/>
    <property type="match status" value="1"/>
</dbReference>
<feature type="compositionally biased region" description="Low complexity" evidence="20">
    <location>
        <begin position="665"/>
        <end position="676"/>
    </location>
</feature>
<dbReference type="Proteomes" id="UP000829354">
    <property type="component" value="Chromosome II"/>
</dbReference>
<protein>
    <recommendedName>
        <fullName evidence="16">Serpentine receptor class r-10</fullName>
    </recommendedName>
    <alternativeName>
        <fullName evidence="17">Odorant response abnormal protein 10</fullName>
    </alternativeName>
    <alternativeName>
        <fullName evidence="18">Olfactory receptor 10</fullName>
    </alternativeName>
</protein>
<dbReference type="GO" id="GO:0060170">
    <property type="term" value="C:ciliary membrane"/>
    <property type="evidence" value="ECO:0007669"/>
    <property type="project" value="UniProtKB-SubCell"/>
</dbReference>
<evidence type="ECO:0000256" key="6">
    <source>
        <dbReference type="ARBA" id="ARBA00022725"/>
    </source>
</evidence>
<keyword evidence="5 21" id="KW-0812">Transmembrane</keyword>
<feature type="transmembrane region" description="Helical" evidence="21">
    <location>
        <begin position="491"/>
        <end position="515"/>
    </location>
</feature>
<feature type="transmembrane region" description="Helical" evidence="21">
    <location>
        <begin position="457"/>
        <end position="485"/>
    </location>
</feature>